<keyword evidence="5 7" id="KW-1133">Transmembrane helix</keyword>
<keyword evidence="3" id="KW-1003">Cell membrane</keyword>
<sequence>MGVGKLRSRNMGLVVMSVILLAVSLVMLTPFLIMVLTSFKTMGEIQSPTFSLFPKVWHFDNYTEALSRGDWLKYFYNSFVVTIITVVVSLVLNSMAGYSFARLRFPGRDLLFFSVLIGIMVPAQTTMIPTFLMMKQFPLAGGNNLLGQDGIGFINSYTGLILPFIAGSFGIFLCRQFFLNFPRALDEASQIDGASKFRVFYQIYLPLSKPILATLAIFKTTSAWNDYMWPLIMTNTEGMRTVQLGLTIFRGETNVEWNLLMAATTLVVLPLVVLFLAAQKYFVQGIVTTGLKA</sequence>
<protein>
    <submittedName>
        <fullName evidence="9">ABC transporter permease subunit</fullName>
    </submittedName>
</protein>
<evidence type="ECO:0000313" key="9">
    <source>
        <dbReference type="EMBL" id="MUG46167.1"/>
    </source>
</evidence>
<evidence type="ECO:0000259" key="8">
    <source>
        <dbReference type="PROSITE" id="PS50928"/>
    </source>
</evidence>
<evidence type="ECO:0000256" key="2">
    <source>
        <dbReference type="ARBA" id="ARBA00022448"/>
    </source>
</evidence>
<comment type="similarity">
    <text evidence="7">Belongs to the binding-protein-dependent transport system permease family.</text>
</comment>
<evidence type="ECO:0000256" key="3">
    <source>
        <dbReference type="ARBA" id="ARBA00022475"/>
    </source>
</evidence>
<proteinExistence type="inferred from homology"/>
<dbReference type="PROSITE" id="PS50928">
    <property type="entry name" value="ABC_TM1"/>
    <property type="match status" value="1"/>
</dbReference>
<feature type="transmembrane region" description="Helical" evidence="7">
    <location>
        <begin position="154"/>
        <end position="178"/>
    </location>
</feature>
<name>A0A7X3CPG2_9BACL</name>
<dbReference type="InterPro" id="IPR000515">
    <property type="entry name" value="MetI-like"/>
</dbReference>
<feature type="domain" description="ABC transmembrane type-1" evidence="8">
    <location>
        <begin position="75"/>
        <end position="278"/>
    </location>
</feature>
<dbReference type="PANTHER" id="PTHR43744:SF12">
    <property type="entry name" value="ABC TRANSPORTER PERMEASE PROTEIN MG189-RELATED"/>
    <property type="match status" value="1"/>
</dbReference>
<gene>
    <name evidence="9" type="ORF">GNP95_14335</name>
</gene>
<dbReference type="AlphaFoldDB" id="A0A7X3CPG2"/>
<evidence type="ECO:0000256" key="6">
    <source>
        <dbReference type="ARBA" id="ARBA00023136"/>
    </source>
</evidence>
<organism evidence="9 10">
    <name type="scientific">Paenibacillus woosongensis</name>
    <dbReference type="NCBI Taxonomy" id="307580"/>
    <lineage>
        <taxon>Bacteria</taxon>
        <taxon>Bacillati</taxon>
        <taxon>Bacillota</taxon>
        <taxon>Bacilli</taxon>
        <taxon>Bacillales</taxon>
        <taxon>Paenibacillaceae</taxon>
        <taxon>Paenibacillus</taxon>
    </lineage>
</organism>
<feature type="transmembrane region" description="Helical" evidence="7">
    <location>
        <begin position="259"/>
        <end position="278"/>
    </location>
</feature>
<reference evidence="9 10" key="1">
    <citation type="submission" date="2019-11" db="EMBL/GenBank/DDBJ databases">
        <title>Draft genome sequences of five Paenibacillus species of dairy origin.</title>
        <authorList>
            <person name="Olajide A.M."/>
            <person name="Chen S."/>
            <person name="Lapointe G."/>
        </authorList>
    </citation>
    <scope>NUCLEOTIDE SEQUENCE [LARGE SCALE GENOMIC DNA]</scope>
    <source>
        <strain evidence="9 10">12CR55</strain>
    </source>
</reference>
<evidence type="ECO:0000313" key="10">
    <source>
        <dbReference type="Proteomes" id="UP000447876"/>
    </source>
</evidence>
<keyword evidence="6 7" id="KW-0472">Membrane</keyword>
<keyword evidence="2 7" id="KW-0813">Transport</keyword>
<feature type="transmembrane region" description="Helical" evidence="7">
    <location>
        <begin position="74"/>
        <end position="98"/>
    </location>
</feature>
<dbReference type="Proteomes" id="UP000447876">
    <property type="component" value="Unassembled WGS sequence"/>
</dbReference>
<feature type="transmembrane region" description="Helical" evidence="7">
    <location>
        <begin position="12"/>
        <end position="33"/>
    </location>
</feature>
<accession>A0A7X3CPG2</accession>
<dbReference type="PANTHER" id="PTHR43744">
    <property type="entry name" value="ABC TRANSPORTER PERMEASE PROTEIN MG189-RELATED-RELATED"/>
    <property type="match status" value="1"/>
</dbReference>
<dbReference type="EMBL" id="WNZW01000005">
    <property type="protein sequence ID" value="MUG46167.1"/>
    <property type="molecule type" value="Genomic_DNA"/>
</dbReference>
<dbReference type="Gene3D" id="1.10.3720.10">
    <property type="entry name" value="MetI-like"/>
    <property type="match status" value="1"/>
</dbReference>
<evidence type="ECO:0000256" key="7">
    <source>
        <dbReference type="RuleBase" id="RU363032"/>
    </source>
</evidence>
<dbReference type="InterPro" id="IPR035906">
    <property type="entry name" value="MetI-like_sf"/>
</dbReference>
<dbReference type="CDD" id="cd06261">
    <property type="entry name" value="TM_PBP2"/>
    <property type="match status" value="1"/>
</dbReference>
<evidence type="ECO:0000256" key="1">
    <source>
        <dbReference type="ARBA" id="ARBA00004651"/>
    </source>
</evidence>
<dbReference type="GO" id="GO:0005886">
    <property type="term" value="C:plasma membrane"/>
    <property type="evidence" value="ECO:0007669"/>
    <property type="project" value="UniProtKB-SubCell"/>
</dbReference>
<comment type="caution">
    <text evidence="9">The sequence shown here is derived from an EMBL/GenBank/DDBJ whole genome shotgun (WGS) entry which is preliminary data.</text>
</comment>
<keyword evidence="4 7" id="KW-0812">Transmembrane</keyword>
<evidence type="ECO:0000256" key="4">
    <source>
        <dbReference type="ARBA" id="ARBA00022692"/>
    </source>
</evidence>
<feature type="transmembrane region" description="Helical" evidence="7">
    <location>
        <begin position="110"/>
        <end position="134"/>
    </location>
</feature>
<dbReference type="OrthoDB" id="9771544at2"/>
<dbReference type="Pfam" id="PF00528">
    <property type="entry name" value="BPD_transp_1"/>
    <property type="match status" value="1"/>
</dbReference>
<dbReference type="SUPFAM" id="SSF161098">
    <property type="entry name" value="MetI-like"/>
    <property type="match status" value="1"/>
</dbReference>
<evidence type="ECO:0000256" key="5">
    <source>
        <dbReference type="ARBA" id="ARBA00022989"/>
    </source>
</evidence>
<dbReference type="GO" id="GO:0055085">
    <property type="term" value="P:transmembrane transport"/>
    <property type="evidence" value="ECO:0007669"/>
    <property type="project" value="InterPro"/>
</dbReference>
<comment type="subcellular location">
    <subcellularLocation>
        <location evidence="1 7">Cell membrane</location>
        <topology evidence="1 7">Multi-pass membrane protein</topology>
    </subcellularLocation>
</comment>